<dbReference type="InterPro" id="IPR023546">
    <property type="entry name" value="MGMT"/>
</dbReference>
<gene>
    <name evidence="12" type="ORF">EV379_0783</name>
</gene>
<feature type="active site" description="Nucleophile; methyl group acceptor" evidence="9">
    <location>
        <position position="134"/>
    </location>
</feature>
<evidence type="ECO:0000259" key="10">
    <source>
        <dbReference type="Pfam" id="PF01035"/>
    </source>
</evidence>
<dbReference type="InterPro" id="IPR036388">
    <property type="entry name" value="WH-like_DNA-bd_sf"/>
</dbReference>
<dbReference type="GO" id="GO:0006307">
    <property type="term" value="P:DNA alkylation repair"/>
    <property type="evidence" value="ECO:0007669"/>
    <property type="project" value="UniProtKB-UniRule"/>
</dbReference>
<dbReference type="InterPro" id="IPR008332">
    <property type="entry name" value="MethylG_MeTrfase_N"/>
</dbReference>
<evidence type="ECO:0000256" key="3">
    <source>
        <dbReference type="ARBA" id="ARBA00022490"/>
    </source>
</evidence>
<evidence type="ECO:0000256" key="9">
    <source>
        <dbReference type="HAMAP-Rule" id="MF_00772"/>
    </source>
</evidence>
<evidence type="ECO:0000256" key="8">
    <source>
        <dbReference type="ARBA" id="ARBA00049348"/>
    </source>
</evidence>
<keyword evidence="6 9" id="KW-0227">DNA damage</keyword>
<keyword evidence="4 9" id="KW-0489">Methyltransferase</keyword>
<dbReference type="Gene3D" id="3.30.160.70">
    <property type="entry name" value="Methylated DNA-protein cysteine methyltransferase domain"/>
    <property type="match status" value="1"/>
</dbReference>
<dbReference type="Pfam" id="PF01035">
    <property type="entry name" value="DNA_binding_1"/>
    <property type="match status" value="1"/>
</dbReference>
<evidence type="ECO:0000256" key="6">
    <source>
        <dbReference type="ARBA" id="ARBA00022763"/>
    </source>
</evidence>
<dbReference type="OrthoDB" id="9802228at2"/>
<feature type="domain" description="Methylated-DNA-[protein]-cysteine S-methyltransferase DNA binding" evidence="10">
    <location>
        <begin position="83"/>
        <end position="165"/>
    </location>
</feature>
<dbReference type="Gene3D" id="1.10.10.10">
    <property type="entry name" value="Winged helix-like DNA-binding domain superfamily/Winged helix DNA-binding domain"/>
    <property type="match status" value="1"/>
</dbReference>
<dbReference type="PROSITE" id="PS00374">
    <property type="entry name" value="MGMT"/>
    <property type="match status" value="1"/>
</dbReference>
<dbReference type="EC" id="2.1.1.63" evidence="9"/>
<evidence type="ECO:0000256" key="5">
    <source>
        <dbReference type="ARBA" id="ARBA00022679"/>
    </source>
</evidence>
<dbReference type="GO" id="GO:0005737">
    <property type="term" value="C:cytoplasm"/>
    <property type="evidence" value="ECO:0007669"/>
    <property type="project" value="UniProtKB-SubCell"/>
</dbReference>
<dbReference type="PANTHER" id="PTHR10815:SF5">
    <property type="entry name" value="METHYLATED-DNA--PROTEIN-CYSTEINE METHYLTRANSFERASE"/>
    <property type="match status" value="1"/>
</dbReference>
<comment type="similarity">
    <text evidence="2 9">Belongs to the MGMT family.</text>
</comment>
<dbReference type="InterPro" id="IPR036217">
    <property type="entry name" value="MethylDNA_cys_MeTrfase_DNAb"/>
</dbReference>
<dbReference type="NCBIfam" id="TIGR00589">
    <property type="entry name" value="ogt"/>
    <property type="match status" value="1"/>
</dbReference>
<reference evidence="12 13" key="1">
    <citation type="submission" date="2019-02" db="EMBL/GenBank/DDBJ databases">
        <title>Sequencing the genomes of 1000 actinobacteria strains.</title>
        <authorList>
            <person name="Klenk H.-P."/>
        </authorList>
    </citation>
    <scope>NUCLEOTIDE SEQUENCE [LARGE SCALE GENOMIC DNA]</scope>
    <source>
        <strain evidence="12 13">DSM 18319</strain>
    </source>
</reference>
<keyword evidence="7 9" id="KW-0234">DNA repair</keyword>
<organism evidence="12 13">
    <name type="scientific">Microterricola gilva</name>
    <dbReference type="NCBI Taxonomy" id="393267"/>
    <lineage>
        <taxon>Bacteria</taxon>
        <taxon>Bacillati</taxon>
        <taxon>Actinomycetota</taxon>
        <taxon>Actinomycetes</taxon>
        <taxon>Micrococcales</taxon>
        <taxon>Microbacteriaceae</taxon>
        <taxon>Microterricola</taxon>
    </lineage>
</organism>
<dbReference type="SUPFAM" id="SSF53155">
    <property type="entry name" value="Methylated DNA-protein cysteine methyltransferase domain"/>
    <property type="match status" value="1"/>
</dbReference>
<dbReference type="InterPro" id="IPR036631">
    <property type="entry name" value="MGMT_N_sf"/>
</dbReference>
<dbReference type="Pfam" id="PF02870">
    <property type="entry name" value="Methyltransf_1N"/>
    <property type="match status" value="1"/>
</dbReference>
<comment type="subcellular location">
    <subcellularLocation>
        <location evidence="9">Cytoplasm</location>
    </subcellularLocation>
</comment>
<evidence type="ECO:0000259" key="11">
    <source>
        <dbReference type="Pfam" id="PF02870"/>
    </source>
</evidence>
<comment type="catalytic activity">
    <reaction evidence="8 9">
        <text>a 6-O-methyl-2'-deoxyguanosine in DNA + L-cysteinyl-[protein] = S-methyl-L-cysteinyl-[protein] + a 2'-deoxyguanosine in DNA</text>
        <dbReference type="Rhea" id="RHEA:24000"/>
        <dbReference type="Rhea" id="RHEA-COMP:10131"/>
        <dbReference type="Rhea" id="RHEA-COMP:10132"/>
        <dbReference type="Rhea" id="RHEA-COMP:11367"/>
        <dbReference type="Rhea" id="RHEA-COMP:11368"/>
        <dbReference type="ChEBI" id="CHEBI:29950"/>
        <dbReference type="ChEBI" id="CHEBI:82612"/>
        <dbReference type="ChEBI" id="CHEBI:85445"/>
        <dbReference type="ChEBI" id="CHEBI:85448"/>
        <dbReference type="EC" id="2.1.1.63"/>
    </reaction>
</comment>
<evidence type="ECO:0000256" key="2">
    <source>
        <dbReference type="ARBA" id="ARBA00008711"/>
    </source>
</evidence>
<feature type="domain" description="Methylguanine DNA methyltransferase ribonuclease-like" evidence="11">
    <location>
        <begin position="15"/>
        <end position="78"/>
    </location>
</feature>
<keyword evidence="3 9" id="KW-0963">Cytoplasm</keyword>
<comment type="function">
    <text evidence="9">Involved in the cellular defense against the biological effects of O6-methylguanine (O6-MeG) and O4-methylthymine (O4-MeT) in DNA. Repairs the methylated nucleobase in DNA by stoichiometrically transferring the methyl group to a cysteine residue in the enzyme. This is a suicide reaction: the enzyme is irreversibly inactivated.</text>
</comment>
<sequence>MTENASTPSAYLLRTESPIGLLELTSDGEHITSLSIARQGVVPLHEMPERPNAVLTEAARQLSEYFAGTRHDFELPIAPQGTPFQMSVWHRLGTIGWGEFLSYGELGNEVGKPGAARAIGGAVGANPIPLIIPCHRILAGDKRITGYSGGDGIPTKIWLLDHEGIEHKTNRTAAPPAADTGAVALIDLETLSGAEALPEYAL</sequence>
<dbReference type="PANTHER" id="PTHR10815">
    <property type="entry name" value="METHYLATED-DNA--PROTEIN-CYSTEINE METHYLTRANSFERASE"/>
    <property type="match status" value="1"/>
</dbReference>
<dbReference type="SUPFAM" id="SSF46767">
    <property type="entry name" value="Methylated DNA-protein cysteine methyltransferase, C-terminal domain"/>
    <property type="match status" value="1"/>
</dbReference>
<dbReference type="GO" id="GO:0032259">
    <property type="term" value="P:methylation"/>
    <property type="evidence" value="ECO:0007669"/>
    <property type="project" value="UniProtKB-KW"/>
</dbReference>
<dbReference type="AlphaFoldDB" id="A0A4Q8AJ40"/>
<proteinExistence type="inferred from homology"/>
<keyword evidence="5 9" id="KW-0808">Transferase</keyword>
<keyword evidence="13" id="KW-1185">Reference proteome</keyword>
<dbReference type="CDD" id="cd06445">
    <property type="entry name" value="ATase"/>
    <property type="match status" value="1"/>
</dbReference>
<dbReference type="EMBL" id="SHLC01000001">
    <property type="protein sequence ID" value="RZU64487.1"/>
    <property type="molecule type" value="Genomic_DNA"/>
</dbReference>
<evidence type="ECO:0000313" key="12">
    <source>
        <dbReference type="EMBL" id="RZU64487.1"/>
    </source>
</evidence>
<protein>
    <recommendedName>
        <fullName evidence="9">Methylated-DNA--protein-cysteine methyltransferase</fullName>
        <ecNumber evidence="9">2.1.1.63</ecNumber>
    </recommendedName>
    <alternativeName>
        <fullName evidence="9">6-O-methylguanine-DNA methyltransferase</fullName>
        <shortName evidence="9">MGMT</shortName>
    </alternativeName>
    <alternativeName>
        <fullName evidence="9">O-6-methylguanine-DNA-alkyltransferase</fullName>
    </alternativeName>
</protein>
<dbReference type="Proteomes" id="UP000291483">
    <property type="component" value="Unassembled WGS sequence"/>
</dbReference>
<evidence type="ECO:0000313" key="13">
    <source>
        <dbReference type="Proteomes" id="UP000291483"/>
    </source>
</evidence>
<dbReference type="InterPro" id="IPR014048">
    <property type="entry name" value="MethylDNA_cys_MeTrfase_DNA-bd"/>
</dbReference>
<comment type="catalytic activity">
    <reaction evidence="1 9">
        <text>a 4-O-methyl-thymidine in DNA + L-cysteinyl-[protein] = a thymidine in DNA + S-methyl-L-cysteinyl-[protein]</text>
        <dbReference type="Rhea" id="RHEA:53428"/>
        <dbReference type="Rhea" id="RHEA-COMP:10131"/>
        <dbReference type="Rhea" id="RHEA-COMP:10132"/>
        <dbReference type="Rhea" id="RHEA-COMP:13555"/>
        <dbReference type="Rhea" id="RHEA-COMP:13556"/>
        <dbReference type="ChEBI" id="CHEBI:29950"/>
        <dbReference type="ChEBI" id="CHEBI:82612"/>
        <dbReference type="ChEBI" id="CHEBI:137386"/>
        <dbReference type="ChEBI" id="CHEBI:137387"/>
        <dbReference type="EC" id="2.1.1.63"/>
    </reaction>
</comment>
<evidence type="ECO:0000256" key="4">
    <source>
        <dbReference type="ARBA" id="ARBA00022603"/>
    </source>
</evidence>
<dbReference type="GO" id="GO:0003908">
    <property type="term" value="F:methylated-DNA-[protein]-cysteine S-methyltransferase activity"/>
    <property type="evidence" value="ECO:0007669"/>
    <property type="project" value="UniProtKB-UniRule"/>
</dbReference>
<comment type="miscellaneous">
    <text evidence="9">This enzyme catalyzes only one turnover and therefore is not strictly catalytic. According to one definition, an enzyme is a biocatalyst that acts repeatedly and over many reaction cycles.</text>
</comment>
<dbReference type="RefSeq" id="WP_130504980.1">
    <property type="nucleotide sequence ID" value="NZ_SHLC01000001.1"/>
</dbReference>
<name>A0A4Q8AJ40_9MICO</name>
<accession>A0A4Q8AJ40</accession>
<evidence type="ECO:0000256" key="1">
    <source>
        <dbReference type="ARBA" id="ARBA00001286"/>
    </source>
</evidence>
<dbReference type="FunFam" id="1.10.10.10:FF:000214">
    <property type="entry name" value="Methylated-DNA--protein-cysteine methyltransferase"/>
    <property type="match status" value="1"/>
</dbReference>
<comment type="caution">
    <text evidence="12">The sequence shown here is derived from an EMBL/GenBank/DDBJ whole genome shotgun (WGS) entry which is preliminary data.</text>
</comment>
<evidence type="ECO:0000256" key="7">
    <source>
        <dbReference type="ARBA" id="ARBA00023204"/>
    </source>
</evidence>
<dbReference type="HAMAP" id="MF_00772">
    <property type="entry name" value="OGT"/>
    <property type="match status" value="1"/>
</dbReference>
<dbReference type="InterPro" id="IPR001497">
    <property type="entry name" value="MethylDNA_cys_MeTrfase_AS"/>
</dbReference>